<dbReference type="EMBL" id="OX395137">
    <property type="protein sequence ID" value="CAI5788661.1"/>
    <property type="molecule type" value="Genomic_DNA"/>
</dbReference>
<sequence length="536" mass="59399">DTTRPEVTFRNSLGLSFFVNLPSLKADTILKSFSSKFQNLENSLVKNSVKFPSSASSSNFSKILSRTETDTPEAISSNCNCSASPSPSFACGKATSSSSTSEGKVGTDDLRVCEAEVRVVKVSRIEPIHPFQAITSETMKQMACYIPCISGRAQKTGKKLRLILLKVSQGLITPTRFLPFYFKMSLFSSSAIYIEIKAISAGRKAGRPVASEARADNGRPKELQVIKPKKKKRRGECMPIPRMRWEMQMLAHSAMQRELGHEERKNESANSFKLLFREGWGTKKRKRKPSVGCMESTGGNDTLTAPSPPQLLQLSCFSKLMGIAIQMLCEANQRLALYPGEPAKRTTCSGPHIIQSQPLVCFLFTMATEGERTAIPQGPPLSTWTLRSSSEALLHVPPPQEVRRVMEVLTHLLLTHFESVFKENTQVKTMRVELWSKPHLGLPVGSLAVRIPATGRKKHFSHAGHITWKASPLTERDSASSFDLEINCYLKCLPPILLSGIFKISGTFTQCPEDITFIILGVDNSELDVRKQFNSI</sequence>
<evidence type="ECO:0000313" key="2">
    <source>
        <dbReference type="EMBL" id="CAI5788661.1"/>
    </source>
</evidence>
<feature type="non-terminal residue" evidence="2">
    <location>
        <position position="1"/>
    </location>
</feature>
<keyword evidence="3" id="KW-1185">Reference proteome</keyword>
<feature type="region of interest" description="Disordered" evidence="1">
    <location>
        <begin position="286"/>
        <end position="305"/>
    </location>
</feature>
<proteinExistence type="predicted"/>
<reference evidence="2" key="1">
    <citation type="submission" date="2022-12" db="EMBL/GenBank/DDBJ databases">
        <authorList>
            <person name="Alioto T."/>
            <person name="Alioto T."/>
            <person name="Gomez Garrido J."/>
        </authorList>
    </citation>
    <scope>NUCLEOTIDE SEQUENCE</scope>
</reference>
<organism evidence="2 3">
    <name type="scientific">Podarcis lilfordi</name>
    <name type="common">Lilford's wall lizard</name>
    <dbReference type="NCBI Taxonomy" id="74358"/>
    <lineage>
        <taxon>Eukaryota</taxon>
        <taxon>Metazoa</taxon>
        <taxon>Chordata</taxon>
        <taxon>Craniata</taxon>
        <taxon>Vertebrata</taxon>
        <taxon>Euteleostomi</taxon>
        <taxon>Lepidosauria</taxon>
        <taxon>Squamata</taxon>
        <taxon>Bifurcata</taxon>
        <taxon>Unidentata</taxon>
        <taxon>Episquamata</taxon>
        <taxon>Laterata</taxon>
        <taxon>Lacertibaenia</taxon>
        <taxon>Lacertidae</taxon>
        <taxon>Podarcis</taxon>
    </lineage>
</organism>
<protein>
    <submittedName>
        <fullName evidence="2">Uncharacterized protein</fullName>
    </submittedName>
</protein>
<dbReference type="AlphaFoldDB" id="A0AA35L2F6"/>
<feature type="non-terminal residue" evidence="2">
    <location>
        <position position="536"/>
    </location>
</feature>
<name>A0AA35L2F6_9SAUR</name>
<accession>A0AA35L2F6</accession>
<evidence type="ECO:0000313" key="3">
    <source>
        <dbReference type="Proteomes" id="UP001178461"/>
    </source>
</evidence>
<gene>
    <name evidence="2" type="ORF">PODLI_1B032299</name>
</gene>
<evidence type="ECO:0000256" key="1">
    <source>
        <dbReference type="SAM" id="MobiDB-lite"/>
    </source>
</evidence>
<dbReference type="Proteomes" id="UP001178461">
    <property type="component" value="Chromosome 12"/>
</dbReference>